<dbReference type="GO" id="GO:0005669">
    <property type="term" value="C:transcription factor TFIID complex"/>
    <property type="evidence" value="ECO:0007669"/>
    <property type="project" value="TreeGrafter"/>
</dbReference>
<dbReference type="InterPro" id="IPR015943">
    <property type="entry name" value="WD40/YVTN_repeat-like_dom_sf"/>
</dbReference>
<dbReference type="GO" id="GO:0016251">
    <property type="term" value="F:RNA polymerase II general transcription initiation factor activity"/>
    <property type="evidence" value="ECO:0007669"/>
    <property type="project" value="TreeGrafter"/>
</dbReference>
<dbReference type="Gene3D" id="2.130.10.10">
    <property type="entry name" value="YVTN repeat-like/Quinoprotein amine dehydrogenase"/>
    <property type="match status" value="2"/>
</dbReference>
<dbReference type="SUPFAM" id="SSF50978">
    <property type="entry name" value="WD40 repeat-like"/>
    <property type="match status" value="1"/>
</dbReference>
<dbReference type="InterPro" id="IPR057544">
    <property type="entry name" value="Beta-prop_SPT8"/>
</dbReference>
<protein>
    <submittedName>
        <fullName evidence="4">Transcription factor spt8</fullName>
    </submittedName>
</protein>
<dbReference type="Pfam" id="PF23798">
    <property type="entry name" value="Beta-prop_SPT8"/>
    <property type="match status" value="1"/>
</dbReference>
<feature type="compositionally biased region" description="Basic and acidic residues" evidence="2">
    <location>
        <begin position="59"/>
        <end position="89"/>
    </location>
</feature>
<evidence type="ECO:0000259" key="3">
    <source>
        <dbReference type="Pfam" id="PF23798"/>
    </source>
</evidence>
<reference evidence="4" key="1">
    <citation type="submission" date="2022-07" db="EMBL/GenBank/DDBJ databases">
        <title>Phylogenomic reconstructions and comparative analyses of Kickxellomycotina fungi.</title>
        <authorList>
            <person name="Reynolds N.K."/>
            <person name="Stajich J.E."/>
            <person name="Barry K."/>
            <person name="Grigoriev I.V."/>
            <person name="Crous P."/>
            <person name="Smith M.E."/>
        </authorList>
    </citation>
    <scope>NUCLEOTIDE SEQUENCE</scope>
    <source>
        <strain evidence="4">NRRL 3115</strain>
    </source>
</reference>
<evidence type="ECO:0000256" key="2">
    <source>
        <dbReference type="SAM" id="MobiDB-lite"/>
    </source>
</evidence>
<dbReference type="InterPro" id="IPR036322">
    <property type="entry name" value="WD40_repeat_dom_sf"/>
</dbReference>
<feature type="region of interest" description="Disordered" evidence="2">
    <location>
        <begin position="35"/>
        <end position="92"/>
    </location>
</feature>
<comment type="caution">
    <text evidence="4">The sequence shown here is derived from an EMBL/GenBank/DDBJ whole genome shotgun (WGS) entry which is preliminary data.</text>
</comment>
<dbReference type="InterPro" id="IPR001680">
    <property type="entry name" value="WD40_rpt"/>
</dbReference>
<dbReference type="AlphaFoldDB" id="A0A9W8G889"/>
<feature type="domain" description="Transcription factor spt8 beta-propeller" evidence="3">
    <location>
        <begin position="315"/>
        <end position="511"/>
    </location>
</feature>
<dbReference type="PROSITE" id="PS50082">
    <property type="entry name" value="WD_REPEATS_2"/>
    <property type="match status" value="1"/>
</dbReference>
<dbReference type="PANTHER" id="PTHR19879">
    <property type="entry name" value="TRANSCRIPTION INITIATION FACTOR TFIID"/>
    <property type="match status" value="1"/>
</dbReference>
<proteinExistence type="predicted"/>
<gene>
    <name evidence="4" type="primary">SPT8</name>
    <name evidence="4" type="ORF">GGI25_002590</name>
</gene>
<feature type="region of interest" description="Disordered" evidence="2">
    <location>
        <begin position="308"/>
        <end position="336"/>
    </location>
</feature>
<dbReference type="PROSITE" id="PS50294">
    <property type="entry name" value="WD_REPEATS_REGION"/>
    <property type="match status" value="1"/>
</dbReference>
<evidence type="ECO:0000313" key="4">
    <source>
        <dbReference type="EMBL" id="KAJ2678086.1"/>
    </source>
</evidence>
<accession>A0A9W8G889</accession>
<evidence type="ECO:0000256" key="1">
    <source>
        <dbReference type="PROSITE-ProRule" id="PRU00221"/>
    </source>
</evidence>
<evidence type="ECO:0000313" key="5">
    <source>
        <dbReference type="Proteomes" id="UP001151518"/>
    </source>
</evidence>
<dbReference type="PANTHER" id="PTHR19879:SF1">
    <property type="entry name" value="CANNONBALL-RELATED"/>
    <property type="match status" value="1"/>
</dbReference>
<feature type="repeat" description="WD" evidence="1">
    <location>
        <begin position="246"/>
        <end position="287"/>
    </location>
</feature>
<dbReference type="OrthoDB" id="10260946at2759"/>
<dbReference type="Proteomes" id="UP001151518">
    <property type="component" value="Unassembled WGS sequence"/>
</dbReference>
<organism evidence="4 5">
    <name type="scientific">Coemansia spiralis</name>
    <dbReference type="NCBI Taxonomy" id="417178"/>
    <lineage>
        <taxon>Eukaryota</taxon>
        <taxon>Fungi</taxon>
        <taxon>Fungi incertae sedis</taxon>
        <taxon>Zoopagomycota</taxon>
        <taxon>Kickxellomycotina</taxon>
        <taxon>Kickxellomycetes</taxon>
        <taxon>Kickxellales</taxon>
        <taxon>Kickxellaceae</taxon>
        <taxon>Coemansia</taxon>
    </lineage>
</organism>
<sequence>MSDAGFNDDFLEKELFGADSDDMDGASMDVDEIMGMNDSVAGPPGIRTRIDNTDLLDGSTKKDTAEDQKDILAQSREPKSSRPLPKLDIEMDSPPGELTILKYPSRSPAKVADPYKECAFYDVVPTMALINAYQIHAVSATSNMRWIFTGGEDGYIRKWDFNSTVNGKQLLTQGQRHPYVDSVTKAGIMASYWDHSDLVEGGVEMLSPIYSLDVHSQALWLVSGMKSGHIGLWTVRHDEGRRITLLTKHKKPVSVLKITPDEFGLVSGSWDRAVLYWDLNCGKIARGFAGHTSQISSIEFQPKEAPMQIAARKNESDKESSTNEDSKENNIGDDNGLVPFDFSTTSPVLMTTSIDGQCLLWDVRAPKTLPHHFNTPLKTPPWATSACWSVDGKRIYIGRRNNTVDEYEFGMGSQPVNTLRLPMNSGPITAVAALANGKSLICASTDNVRMWNLDHQPDKRGAIPFQIIPGHHGGMVSNVLVDEASQYMVTTSGSRGWEGTSNNVFLGYEINPFSQ</sequence>
<keyword evidence="1" id="KW-0853">WD repeat</keyword>
<dbReference type="SMART" id="SM00320">
    <property type="entry name" value="WD40"/>
    <property type="match status" value="5"/>
</dbReference>
<dbReference type="GO" id="GO:0006367">
    <property type="term" value="P:transcription initiation at RNA polymerase II promoter"/>
    <property type="evidence" value="ECO:0007669"/>
    <property type="project" value="TreeGrafter"/>
</dbReference>
<dbReference type="EMBL" id="JANBTW010000024">
    <property type="protein sequence ID" value="KAJ2678086.1"/>
    <property type="molecule type" value="Genomic_DNA"/>
</dbReference>
<feature type="compositionally biased region" description="Basic and acidic residues" evidence="2">
    <location>
        <begin position="312"/>
        <end position="330"/>
    </location>
</feature>
<dbReference type="Pfam" id="PF00400">
    <property type="entry name" value="WD40"/>
    <property type="match status" value="2"/>
</dbReference>
<name>A0A9W8G889_9FUNG</name>